<gene>
    <name evidence="2" type="ORF">SCH01S_51_00930</name>
</gene>
<dbReference type="RefSeq" id="WP_157032997.1">
    <property type="nucleotide sequence ID" value="NZ_BBWU01000051.1"/>
</dbReference>
<dbReference type="Proteomes" id="UP000033202">
    <property type="component" value="Unassembled WGS sequence"/>
</dbReference>
<comment type="caution">
    <text evidence="2">The sequence shown here is derived from an EMBL/GenBank/DDBJ whole genome shotgun (WGS) entry which is preliminary data.</text>
</comment>
<feature type="signal peptide" evidence="1">
    <location>
        <begin position="1"/>
        <end position="19"/>
    </location>
</feature>
<accession>A0A0E9MTJ4</accession>
<dbReference type="AlphaFoldDB" id="A0A0E9MTJ4"/>
<keyword evidence="3" id="KW-1185">Reference proteome</keyword>
<proteinExistence type="predicted"/>
<evidence type="ECO:0000313" key="3">
    <source>
        <dbReference type="Proteomes" id="UP000033202"/>
    </source>
</evidence>
<organism evidence="2 3">
    <name type="scientific">Sphingomonas changbaiensis NBRC 104936</name>
    <dbReference type="NCBI Taxonomy" id="1219043"/>
    <lineage>
        <taxon>Bacteria</taxon>
        <taxon>Pseudomonadati</taxon>
        <taxon>Pseudomonadota</taxon>
        <taxon>Alphaproteobacteria</taxon>
        <taxon>Sphingomonadales</taxon>
        <taxon>Sphingomonadaceae</taxon>
        <taxon>Sphingomonas</taxon>
    </lineage>
</organism>
<dbReference type="PROSITE" id="PS51257">
    <property type="entry name" value="PROKAR_LIPOPROTEIN"/>
    <property type="match status" value="1"/>
</dbReference>
<evidence type="ECO:0000256" key="1">
    <source>
        <dbReference type="SAM" id="SignalP"/>
    </source>
</evidence>
<dbReference type="STRING" id="1219043.SCH01S_51_00930"/>
<dbReference type="OrthoDB" id="6057763at2"/>
<name>A0A0E9MTJ4_9SPHN</name>
<feature type="chain" id="PRO_5002429425" evidence="1">
    <location>
        <begin position="20"/>
        <end position="160"/>
    </location>
</feature>
<reference evidence="2 3" key="1">
    <citation type="submission" date="2015-04" db="EMBL/GenBank/DDBJ databases">
        <title>Whole genome shotgun sequence of Sphingomonas changbaiensis NBRC 104936.</title>
        <authorList>
            <person name="Katano-Makiyama Y."/>
            <person name="Hosoyama A."/>
            <person name="Hashimoto M."/>
            <person name="Noguchi M."/>
            <person name="Tsuchikane K."/>
            <person name="Ohji S."/>
            <person name="Yamazoe A."/>
            <person name="Ichikawa N."/>
            <person name="Kimura A."/>
            <person name="Fujita N."/>
        </authorList>
    </citation>
    <scope>NUCLEOTIDE SEQUENCE [LARGE SCALE GENOMIC DNA]</scope>
    <source>
        <strain evidence="2 3">NBRC 104936</strain>
    </source>
</reference>
<dbReference type="EMBL" id="BBWU01000051">
    <property type="protein sequence ID" value="GAO40761.1"/>
    <property type="molecule type" value="Genomic_DNA"/>
</dbReference>
<evidence type="ECO:0000313" key="2">
    <source>
        <dbReference type="EMBL" id="GAO40761.1"/>
    </source>
</evidence>
<keyword evidence="1" id="KW-0732">Signal</keyword>
<protein>
    <submittedName>
        <fullName evidence="2">Uncharacterized protein</fullName>
    </submittedName>
</protein>
<sequence length="160" mass="17352">MTRLLVLPLLALAACQANAPDNAANDAIAANQAAAPVKDIETLPPDETVVEPDNADVAEAAIPKSMRGRWGLVPADCTSTRGDAKGLLTITPDTLQFYESRAKLTKIVGNWPEKLKAEFAFTGEGQSWTRTETLSLTNSSNTLVREDKELPKPLRYTRCQ</sequence>